<dbReference type="EMBL" id="JAEPBG010000010">
    <property type="protein sequence ID" value="MBK4737188.1"/>
    <property type="molecule type" value="Genomic_DNA"/>
</dbReference>
<dbReference type="Pfam" id="PF09361">
    <property type="entry name" value="Phasin_2"/>
    <property type="match status" value="1"/>
</dbReference>
<reference evidence="2" key="1">
    <citation type="submission" date="2021-01" db="EMBL/GenBank/DDBJ databases">
        <title>Genome sequence of strain Noviherbaspirillum sp. DKR-6.</title>
        <authorList>
            <person name="Chaudhary D.K."/>
        </authorList>
    </citation>
    <scope>NUCLEOTIDE SEQUENCE</scope>
    <source>
        <strain evidence="2">DKR-6</strain>
    </source>
</reference>
<dbReference type="NCBIfam" id="TIGR01841">
    <property type="entry name" value="phasin"/>
    <property type="match status" value="1"/>
</dbReference>
<accession>A0A934W8T6</accession>
<evidence type="ECO:0000313" key="3">
    <source>
        <dbReference type="Proteomes" id="UP000622890"/>
    </source>
</evidence>
<dbReference type="Proteomes" id="UP000622890">
    <property type="component" value="Unassembled WGS sequence"/>
</dbReference>
<evidence type="ECO:0000313" key="2">
    <source>
        <dbReference type="EMBL" id="MBK4737188.1"/>
    </source>
</evidence>
<evidence type="ECO:0000259" key="1">
    <source>
        <dbReference type="Pfam" id="PF09361"/>
    </source>
</evidence>
<dbReference type="InterPro" id="IPR018968">
    <property type="entry name" value="Phasin"/>
</dbReference>
<organism evidence="2 3">
    <name type="scientific">Noviherbaspirillum pedocola</name>
    <dbReference type="NCBI Taxonomy" id="2801341"/>
    <lineage>
        <taxon>Bacteria</taxon>
        <taxon>Pseudomonadati</taxon>
        <taxon>Pseudomonadota</taxon>
        <taxon>Betaproteobacteria</taxon>
        <taxon>Burkholderiales</taxon>
        <taxon>Oxalobacteraceae</taxon>
        <taxon>Noviherbaspirillum</taxon>
    </lineage>
</organism>
<keyword evidence="3" id="KW-1185">Reference proteome</keyword>
<protein>
    <submittedName>
        <fullName evidence="2">TIGR01841 family phasin</fullName>
    </submittedName>
</protein>
<gene>
    <name evidence="2" type="primary">phaP</name>
    <name evidence="2" type="ORF">JJB74_21410</name>
</gene>
<dbReference type="RefSeq" id="WP_200595270.1">
    <property type="nucleotide sequence ID" value="NZ_JAEPBG010000010.1"/>
</dbReference>
<name>A0A934W8T6_9BURK</name>
<comment type="caution">
    <text evidence="2">The sequence shown here is derived from an EMBL/GenBank/DDBJ whole genome shotgun (WGS) entry which is preliminary data.</text>
</comment>
<sequence>MFPNQDQISSTAKANFETQLAAVTELTNKAFASIAQLVELNVNAAKSTLEKSTAAAQQLMAAKDPQEFFSLSAAQSQPNAESAIAYSRNLASIASAAHAEFTRAAEAQIAETTRKVTALIDDIAKNAPPGSENAIAMLKASISNANAAYEQLTRTTKQATDAMGANMSNAVSQFSQAAENVAARTKK</sequence>
<feature type="domain" description="Phasin" evidence="1">
    <location>
        <begin position="7"/>
        <end position="109"/>
    </location>
</feature>
<dbReference type="AlphaFoldDB" id="A0A934W8T6"/>
<proteinExistence type="predicted"/>
<dbReference type="InterPro" id="IPR010127">
    <property type="entry name" value="Phasin_subfam-1"/>
</dbReference>